<keyword evidence="4" id="KW-1185">Reference proteome</keyword>
<accession>A0ABW7U359</accession>
<evidence type="ECO:0000256" key="2">
    <source>
        <dbReference type="SAM" id="Phobius"/>
    </source>
</evidence>
<dbReference type="Proteomes" id="UP001611339">
    <property type="component" value="Unassembled WGS sequence"/>
</dbReference>
<reference evidence="3 4" key="1">
    <citation type="submission" date="2024-10" db="EMBL/GenBank/DDBJ databases">
        <title>The Natural Products Discovery Center: Release of the First 8490 Sequenced Strains for Exploring Actinobacteria Biosynthetic Diversity.</title>
        <authorList>
            <person name="Kalkreuter E."/>
            <person name="Kautsar S.A."/>
            <person name="Yang D."/>
            <person name="Bader C.D."/>
            <person name="Teijaro C.N."/>
            <person name="Fluegel L."/>
            <person name="Davis C.M."/>
            <person name="Simpson J.R."/>
            <person name="Lauterbach L."/>
            <person name="Steele A.D."/>
            <person name="Gui C."/>
            <person name="Meng S."/>
            <person name="Li G."/>
            <person name="Viehrig K."/>
            <person name="Ye F."/>
            <person name="Su P."/>
            <person name="Kiefer A.F."/>
            <person name="Nichols A."/>
            <person name="Cepeda A.J."/>
            <person name="Yan W."/>
            <person name="Fan B."/>
            <person name="Jiang Y."/>
            <person name="Adhikari A."/>
            <person name="Zheng C.-J."/>
            <person name="Schuster L."/>
            <person name="Cowan T.M."/>
            <person name="Smanski M.J."/>
            <person name="Chevrette M.G."/>
            <person name="De Carvalho L.P.S."/>
            <person name="Shen B."/>
        </authorList>
    </citation>
    <scope>NUCLEOTIDE SEQUENCE [LARGE SCALE GENOMIC DNA]</scope>
    <source>
        <strain evidence="3 4">NPDC020602</strain>
    </source>
</reference>
<gene>
    <name evidence="3" type="ORF">ACH407_04205</name>
</gene>
<proteinExistence type="predicted"/>
<name>A0ABW7U359_9ACTN</name>
<keyword evidence="2" id="KW-1133">Transmembrane helix</keyword>
<organism evidence="3 4">
    <name type="scientific">Streptomyces litmocidini</name>
    <dbReference type="NCBI Taxonomy" id="67318"/>
    <lineage>
        <taxon>Bacteria</taxon>
        <taxon>Bacillati</taxon>
        <taxon>Actinomycetota</taxon>
        <taxon>Actinomycetes</taxon>
        <taxon>Kitasatosporales</taxon>
        <taxon>Streptomycetaceae</taxon>
        <taxon>Streptomyces</taxon>
    </lineage>
</organism>
<feature type="region of interest" description="Disordered" evidence="1">
    <location>
        <begin position="59"/>
        <end position="170"/>
    </location>
</feature>
<evidence type="ECO:0000313" key="3">
    <source>
        <dbReference type="EMBL" id="MFI1712770.1"/>
    </source>
</evidence>
<keyword evidence="2" id="KW-0812">Transmembrane</keyword>
<feature type="compositionally biased region" description="Basic residues" evidence="1">
    <location>
        <begin position="21"/>
        <end position="33"/>
    </location>
</feature>
<dbReference type="EMBL" id="JBIRUI010000002">
    <property type="protein sequence ID" value="MFI1712770.1"/>
    <property type="molecule type" value="Genomic_DNA"/>
</dbReference>
<dbReference type="RefSeq" id="WP_398707204.1">
    <property type="nucleotide sequence ID" value="NZ_JBIRUI010000002.1"/>
</dbReference>
<feature type="transmembrane region" description="Helical" evidence="2">
    <location>
        <begin position="37"/>
        <end position="57"/>
    </location>
</feature>
<evidence type="ECO:0000313" key="4">
    <source>
        <dbReference type="Proteomes" id="UP001611339"/>
    </source>
</evidence>
<feature type="region of interest" description="Disordered" evidence="1">
    <location>
        <begin position="1"/>
        <end position="33"/>
    </location>
</feature>
<comment type="caution">
    <text evidence="3">The sequence shown here is derived from an EMBL/GenBank/DDBJ whole genome shotgun (WGS) entry which is preliminary data.</text>
</comment>
<protein>
    <submittedName>
        <fullName evidence="3">Uncharacterized protein</fullName>
    </submittedName>
</protein>
<feature type="compositionally biased region" description="Low complexity" evidence="1">
    <location>
        <begin position="85"/>
        <end position="101"/>
    </location>
</feature>
<evidence type="ECO:0000256" key="1">
    <source>
        <dbReference type="SAM" id="MobiDB-lite"/>
    </source>
</evidence>
<sequence length="170" mass="15844">MDHHDPGAAGAAGAPGTAGPRRGRRRHAPARRARGPVWLIAGGGVTVLGLAAALLAGGLGKSGGTRSPVDDGADGPPSMIQADPSDGTSDTSGAAGAATSGSSGGGATSVPGVRTSAPAPSVKTTAGAAPSGSATTAPDASPTAGPSVTTSAAGRTEKPGKGRGGSRRPK</sequence>
<keyword evidence="2" id="KW-0472">Membrane</keyword>
<feature type="compositionally biased region" description="Low complexity" evidence="1">
    <location>
        <begin position="7"/>
        <end position="20"/>
    </location>
</feature>
<feature type="compositionally biased region" description="Low complexity" evidence="1">
    <location>
        <begin position="124"/>
        <end position="147"/>
    </location>
</feature>